<feature type="compositionally biased region" description="Polar residues" evidence="1">
    <location>
        <begin position="659"/>
        <end position="672"/>
    </location>
</feature>
<dbReference type="VEuPathDB" id="FungiDB:PSHT_07018"/>
<accession>A0A2S4W2A0</accession>
<feature type="compositionally biased region" description="Low complexity" evidence="1">
    <location>
        <begin position="573"/>
        <end position="585"/>
    </location>
</feature>
<feature type="region of interest" description="Disordered" evidence="1">
    <location>
        <begin position="632"/>
        <end position="699"/>
    </location>
</feature>
<name>A0A2S4W2A0_9BASI</name>
<dbReference type="InterPro" id="IPR000219">
    <property type="entry name" value="DH_dom"/>
</dbReference>
<dbReference type="InterPro" id="IPR035899">
    <property type="entry name" value="DBL_dom_sf"/>
</dbReference>
<feature type="region of interest" description="Disordered" evidence="1">
    <location>
        <begin position="569"/>
        <end position="605"/>
    </location>
</feature>
<feature type="compositionally biased region" description="Polar residues" evidence="1">
    <location>
        <begin position="792"/>
        <end position="807"/>
    </location>
</feature>
<evidence type="ECO:0000256" key="1">
    <source>
        <dbReference type="SAM" id="MobiDB-lite"/>
    </source>
</evidence>
<dbReference type="Pfam" id="PF00621">
    <property type="entry name" value="RhoGEF"/>
    <property type="match status" value="1"/>
</dbReference>
<comment type="caution">
    <text evidence="3">The sequence shown here is derived from an EMBL/GenBank/DDBJ whole genome shotgun (WGS) entry which is preliminary data.</text>
</comment>
<feature type="region of interest" description="Disordered" evidence="1">
    <location>
        <begin position="236"/>
        <end position="280"/>
    </location>
</feature>
<reference evidence="4" key="2">
    <citation type="journal article" date="2018" name="BMC Genomics">
        <title>Genomic insights into host adaptation between the wheat stripe rust pathogen (Puccinia striiformis f. sp. tritici) and the barley stripe rust pathogen (Puccinia striiformis f. sp. hordei).</title>
        <authorList>
            <person name="Xia C."/>
            <person name="Wang M."/>
            <person name="Yin C."/>
            <person name="Cornejo O.E."/>
            <person name="Hulbert S.H."/>
            <person name="Chen X."/>
        </authorList>
    </citation>
    <scope>NUCLEOTIDE SEQUENCE [LARGE SCALE GENOMIC DNA]</scope>
    <source>
        <strain evidence="4">93TX-2</strain>
    </source>
</reference>
<evidence type="ECO:0000259" key="2">
    <source>
        <dbReference type="Pfam" id="PF00621"/>
    </source>
</evidence>
<dbReference type="SUPFAM" id="SSF48065">
    <property type="entry name" value="DBL homology domain (DH-domain)"/>
    <property type="match status" value="1"/>
</dbReference>
<dbReference type="OrthoDB" id="6244550at2759"/>
<reference evidence="4" key="3">
    <citation type="journal article" date="2018" name="Mol. Plant Microbe Interact.">
        <title>Genome sequence resources for the wheat stripe rust pathogen (Puccinia striiformis f. sp. tritici) and the barley stripe rust pathogen (Puccinia striiformis f. sp. hordei).</title>
        <authorList>
            <person name="Xia C."/>
            <person name="Wang M."/>
            <person name="Yin C."/>
            <person name="Cornejo O.E."/>
            <person name="Hulbert S.H."/>
            <person name="Chen X."/>
        </authorList>
    </citation>
    <scope>NUCLEOTIDE SEQUENCE [LARGE SCALE GENOMIC DNA]</scope>
    <source>
        <strain evidence="4">93TX-2</strain>
    </source>
</reference>
<dbReference type="Gene3D" id="1.20.900.10">
    <property type="entry name" value="Dbl homology (DH) domain"/>
    <property type="match status" value="1"/>
</dbReference>
<dbReference type="VEuPathDB" id="FungiDB:PSTT_00286"/>
<protein>
    <recommendedName>
        <fullName evidence="2">DH domain-containing protein</fullName>
    </recommendedName>
</protein>
<sequence length="949" mass="104618">MNNVHHHPPQLLVDLILTEKTYANDLFIIINQVAAAFSPTSLPPAHLDNHFRLIESIFRFHKAFHAHSILPIDQAQSNTHLLAFVSLFNTLVTQLAPVYHRYCHPTGWAGAGGWTRDPHLNNSNHTLIQILLSLNWPDSLPKPNCPPIFPEAPYPPEDLFIYDSNSVPHPTLTVFFALPFARLFYYRKLSQLLLQSLQHGTAEHKSVYDSAQQITILLNRGRAQWSLSPLQLMSAVQLPTKPPPPQPIAASFGQESSPRRLSPVPPAHPSSLRTSTETTLSGLAESSIGSTIEYVPSGSSNCHLKLVKESLKIDDLPSRLFYYNSEVFDQTNPSTPLSSSSLTFEAQQQATHKLPPRDMVQVSRGVFVQQAVLNLQTQLDTSRCLDIFTMSPKQCRLLLAPPTLAYSRLLRFSSDANFKICPHSDPTREIKTTSGRLILITDLLMFCEHKDLQLSPKPPTMWLMYPPLAGKHLQVNPVCNDLEFTFDVVAMGKEVVRVSVSNLTERDVWVQHLQDAIKFGQQVAHQKQIGPAVPENPSQALLDETCSSLKTPKLLALSSLSISNAIPPRLGTQSQPISPSFSNSSDIRPASSFSAHPDHQPAHQSFPSLAHQFHKSPSDTGGALVSQMAAHSLGPPQNSFQHPSRNRDPQQERGDFSPQRMNVNGSQAQSLRSPGMYSDGHPSQPGPGPSNPAGFCPDQTVPLRTIRKAPSAHALGARFDPRTANLPPMPIPFGQPSQASNDPRSSRKMPIALTDPNLIVRSTSTEPYRDRQYRPPSSIINRGFERPPSGAIPNSRSSKLTTTTIGTRISGFKSEDYSDDDDDLPPQSPVQTTPKDEKSILAASMKTKVFLKQSHSQWKSLGTAKLHLFISKPGNHKQLVVGSEKGNKTLISTIVLSDGVERVGRTGVAVDLSDRGARTGIVYMLQMKNENSAVGLFEQLLEGSDRRPQ</sequence>
<gene>
    <name evidence="3" type="ORF">PSHT_07018</name>
</gene>
<dbReference type="Proteomes" id="UP000238274">
    <property type="component" value="Unassembled WGS sequence"/>
</dbReference>
<dbReference type="AlphaFoldDB" id="A0A2S4W2A0"/>
<feature type="region of interest" description="Disordered" evidence="1">
    <location>
        <begin position="767"/>
        <end position="836"/>
    </location>
</feature>
<dbReference type="Gene3D" id="2.30.29.30">
    <property type="entry name" value="Pleckstrin-homology domain (PH domain)/Phosphotyrosine-binding domain (PTB)"/>
    <property type="match status" value="1"/>
</dbReference>
<reference evidence="3 4" key="1">
    <citation type="submission" date="2017-12" db="EMBL/GenBank/DDBJ databases">
        <title>Gene loss provides genomic basis for host adaptation in cereal stripe rust fungi.</title>
        <authorList>
            <person name="Xia C."/>
        </authorList>
    </citation>
    <scope>NUCLEOTIDE SEQUENCE [LARGE SCALE GENOMIC DNA]</scope>
    <source>
        <strain evidence="3 4">93TX-2</strain>
    </source>
</reference>
<organism evidence="3 4">
    <name type="scientific">Puccinia striiformis</name>
    <dbReference type="NCBI Taxonomy" id="27350"/>
    <lineage>
        <taxon>Eukaryota</taxon>
        <taxon>Fungi</taxon>
        <taxon>Dikarya</taxon>
        <taxon>Basidiomycota</taxon>
        <taxon>Pucciniomycotina</taxon>
        <taxon>Pucciniomycetes</taxon>
        <taxon>Pucciniales</taxon>
        <taxon>Pucciniaceae</taxon>
        <taxon>Puccinia</taxon>
    </lineage>
</organism>
<proteinExistence type="predicted"/>
<evidence type="ECO:0000313" key="4">
    <source>
        <dbReference type="Proteomes" id="UP000238274"/>
    </source>
</evidence>
<dbReference type="InterPro" id="IPR011993">
    <property type="entry name" value="PH-like_dom_sf"/>
</dbReference>
<feature type="region of interest" description="Disordered" evidence="1">
    <location>
        <begin position="715"/>
        <end position="749"/>
    </location>
</feature>
<feature type="compositionally biased region" description="Basic and acidic residues" evidence="1">
    <location>
        <begin position="645"/>
        <end position="655"/>
    </location>
</feature>
<dbReference type="GO" id="GO:0005085">
    <property type="term" value="F:guanyl-nucleotide exchange factor activity"/>
    <property type="evidence" value="ECO:0007669"/>
    <property type="project" value="InterPro"/>
</dbReference>
<feature type="compositionally biased region" description="Low complexity" evidence="1">
    <location>
        <begin position="270"/>
        <end position="280"/>
    </location>
</feature>
<evidence type="ECO:0000313" key="3">
    <source>
        <dbReference type="EMBL" id="POW15797.1"/>
    </source>
</evidence>
<dbReference type="EMBL" id="PKSM01000083">
    <property type="protein sequence ID" value="POW15797.1"/>
    <property type="molecule type" value="Genomic_DNA"/>
</dbReference>
<feature type="domain" description="DH" evidence="2">
    <location>
        <begin position="14"/>
        <end position="103"/>
    </location>
</feature>
<keyword evidence="4" id="KW-1185">Reference proteome</keyword>